<accession>A0A3M6V5Q0</accession>
<protein>
    <submittedName>
        <fullName evidence="1">Uncharacterized protein</fullName>
    </submittedName>
</protein>
<reference evidence="1 2" key="1">
    <citation type="journal article" date="2018" name="Sci. Rep.">
        <title>Comparative analysis of the Pocillopora damicornis genome highlights role of immune system in coral evolution.</title>
        <authorList>
            <person name="Cunning R."/>
            <person name="Bay R.A."/>
            <person name="Gillette P."/>
            <person name="Baker A.C."/>
            <person name="Traylor-Knowles N."/>
        </authorList>
    </citation>
    <scope>NUCLEOTIDE SEQUENCE [LARGE SCALE GENOMIC DNA]</scope>
    <source>
        <strain evidence="1">RSMAS</strain>
        <tissue evidence="1">Whole animal</tissue>
    </source>
</reference>
<keyword evidence="2" id="KW-1185">Reference proteome</keyword>
<gene>
    <name evidence="1" type="ORF">pdam_00007365</name>
</gene>
<dbReference type="AlphaFoldDB" id="A0A3M6V5Q0"/>
<evidence type="ECO:0000313" key="2">
    <source>
        <dbReference type="Proteomes" id="UP000275408"/>
    </source>
</evidence>
<dbReference type="EMBL" id="RCHS01000065">
    <property type="protein sequence ID" value="RMX61276.1"/>
    <property type="molecule type" value="Genomic_DNA"/>
</dbReference>
<proteinExistence type="predicted"/>
<sequence>MTTLEKVKALLDEFESPPANQLKTYRIALSEKLNDEILVLMTEEYIEEETGNFRRSIDQMIVEIDKTLNAVELEKAGNKIPLSLIVIPLLKVLESERQNYPRLMINPISPIHSGTHLAKIYDTLRVL</sequence>
<organism evidence="1 2">
    <name type="scientific">Pocillopora damicornis</name>
    <name type="common">Cauliflower coral</name>
    <name type="synonym">Millepora damicornis</name>
    <dbReference type="NCBI Taxonomy" id="46731"/>
    <lineage>
        <taxon>Eukaryota</taxon>
        <taxon>Metazoa</taxon>
        <taxon>Cnidaria</taxon>
        <taxon>Anthozoa</taxon>
        <taxon>Hexacorallia</taxon>
        <taxon>Scleractinia</taxon>
        <taxon>Astrocoeniina</taxon>
        <taxon>Pocilloporidae</taxon>
        <taxon>Pocillopora</taxon>
    </lineage>
</organism>
<comment type="caution">
    <text evidence="1">The sequence shown here is derived from an EMBL/GenBank/DDBJ whole genome shotgun (WGS) entry which is preliminary data.</text>
</comment>
<name>A0A3M6V5Q0_POCDA</name>
<evidence type="ECO:0000313" key="1">
    <source>
        <dbReference type="EMBL" id="RMX61276.1"/>
    </source>
</evidence>
<dbReference type="Proteomes" id="UP000275408">
    <property type="component" value="Unassembled WGS sequence"/>
</dbReference>